<dbReference type="HAMAP" id="MF_00484">
    <property type="entry name" value="Glycogen_synth"/>
    <property type="match status" value="1"/>
</dbReference>
<evidence type="ECO:0000256" key="8">
    <source>
        <dbReference type="ARBA" id="ARBA00022922"/>
    </source>
</evidence>
<gene>
    <name evidence="14" type="ORF">CYMTET_48637</name>
</gene>
<evidence type="ECO:0000256" key="10">
    <source>
        <dbReference type="ARBA" id="ARBA00023234"/>
    </source>
</evidence>
<dbReference type="PANTHER" id="PTHR45825">
    <property type="entry name" value="GRANULE-BOUND STARCH SYNTHASE 1, CHLOROPLASTIC/AMYLOPLASTIC"/>
    <property type="match status" value="1"/>
</dbReference>
<dbReference type="NCBIfam" id="TIGR02095">
    <property type="entry name" value="glgA"/>
    <property type="match status" value="1"/>
</dbReference>
<evidence type="ECO:0000256" key="11">
    <source>
        <dbReference type="RuleBase" id="RU361232"/>
    </source>
</evidence>
<reference evidence="14 15" key="1">
    <citation type="journal article" date="2015" name="Genome Biol. Evol.">
        <title>Comparative Genomics of a Bacterivorous Green Alga Reveals Evolutionary Causalities and Consequences of Phago-Mixotrophic Mode of Nutrition.</title>
        <authorList>
            <person name="Burns J.A."/>
            <person name="Paasch A."/>
            <person name="Narechania A."/>
            <person name="Kim E."/>
        </authorList>
    </citation>
    <scope>NUCLEOTIDE SEQUENCE [LARGE SCALE GENOMIC DNA]</scope>
    <source>
        <strain evidence="14 15">PLY_AMNH</strain>
    </source>
</reference>
<evidence type="ECO:0000256" key="7">
    <source>
        <dbReference type="ARBA" id="ARBA00022679"/>
    </source>
</evidence>
<dbReference type="Gene3D" id="3.40.50.2000">
    <property type="entry name" value="Glycogen Phosphorylase B"/>
    <property type="match status" value="2"/>
</dbReference>
<accession>A0AAE0BRU1</accession>
<comment type="similarity">
    <text evidence="3 11">Belongs to the glycosyltransferase 1 family. Bacterial/plant glycogen synthase subfamily.</text>
</comment>
<dbReference type="EC" id="2.4.1.-" evidence="11"/>
<evidence type="ECO:0000313" key="14">
    <source>
        <dbReference type="EMBL" id="KAK3241616.1"/>
    </source>
</evidence>
<evidence type="ECO:0000256" key="2">
    <source>
        <dbReference type="ARBA" id="ARBA00004727"/>
    </source>
</evidence>
<dbReference type="GO" id="GO:0010021">
    <property type="term" value="P:amylopectin biosynthetic process"/>
    <property type="evidence" value="ECO:0007669"/>
    <property type="project" value="UniProtKB-ARBA"/>
</dbReference>
<evidence type="ECO:0000256" key="1">
    <source>
        <dbReference type="ARBA" id="ARBA00001478"/>
    </source>
</evidence>
<name>A0AAE0BRU1_9CHLO</name>
<comment type="subcellular location">
    <subcellularLocation>
        <location evidence="11">Plastid</location>
        <location evidence="11">Chloroplast</location>
    </subcellularLocation>
    <subcellularLocation>
        <location evidence="11">Plastid</location>
        <location evidence="11">Amyloplast</location>
    </subcellularLocation>
</comment>
<evidence type="ECO:0000256" key="3">
    <source>
        <dbReference type="ARBA" id="ARBA00010281"/>
    </source>
</evidence>
<keyword evidence="7" id="KW-0808">Transferase</keyword>
<evidence type="ECO:0000256" key="4">
    <source>
        <dbReference type="ARBA" id="ARBA00022528"/>
    </source>
</evidence>
<dbReference type="InterPro" id="IPR011835">
    <property type="entry name" value="GS/SS"/>
</dbReference>
<evidence type="ECO:0000259" key="12">
    <source>
        <dbReference type="Pfam" id="PF00534"/>
    </source>
</evidence>
<comment type="catalytic activity">
    <reaction evidence="1">
        <text>[(1-&gt;4)-alpha-D-glucosyl](n) + ADP-alpha-D-glucose = [(1-&gt;4)-alpha-D-glucosyl](n+1) + ADP + H(+)</text>
        <dbReference type="Rhea" id="RHEA:18189"/>
        <dbReference type="Rhea" id="RHEA-COMP:9584"/>
        <dbReference type="Rhea" id="RHEA-COMP:9587"/>
        <dbReference type="ChEBI" id="CHEBI:15378"/>
        <dbReference type="ChEBI" id="CHEBI:15444"/>
        <dbReference type="ChEBI" id="CHEBI:57498"/>
        <dbReference type="ChEBI" id="CHEBI:456216"/>
        <dbReference type="EC" id="2.4.1.21"/>
    </reaction>
</comment>
<keyword evidence="9" id="KW-0809">Transit peptide</keyword>
<keyword evidence="15" id="KW-1185">Reference proteome</keyword>
<dbReference type="Pfam" id="PF00534">
    <property type="entry name" value="Glycos_transf_1"/>
    <property type="match status" value="1"/>
</dbReference>
<organism evidence="14 15">
    <name type="scientific">Cymbomonas tetramitiformis</name>
    <dbReference type="NCBI Taxonomy" id="36881"/>
    <lineage>
        <taxon>Eukaryota</taxon>
        <taxon>Viridiplantae</taxon>
        <taxon>Chlorophyta</taxon>
        <taxon>Pyramimonadophyceae</taxon>
        <taxon>Pyramimonadales</taxon>
        <taxon>Pyramimonadaceae</taxon>
        <taxon>Cymbomonas</taxon>
    </lineage>
</organism>
<dbReference type="FunFam" id="3.40.50.2000:FF:000048">
    <property type="entry name" value="Starch synthase, chloroplastic/amyloplastic"/>
    <property type="match status" value="1"/>
</dbReference>
<evidence type="ECO:0000256" key="6">
    <source>
        <dbReference type="ARBA" id="ARBA00022676"/>
    </source>
</evidence>
<sequence>MQTIAPIRWRASTKIGRSLSSRQVPASALQGLRRSSQHVTRVNRGVRHAQLVRGAAQQSVAESETEMAAKDVRVEELQSIVSDEADGKDTETMSIVFVTSEVSPWSKTGGLADVCGALPAALAEKGHRCMVVAPRYGYYEDALDTGVRTKVQCFGGSHEVGYFHHWTEEENVDYVFVDHPSYQRPGSIYGNVHGEYGDNQFRYTILCMAAIEAALQVPCGGAAYGDNVMFVCNDWHAALVPVYLAAKYRPGGVMLGARSILAVHNLRHQGVYPPTTFGDLGIDGQYYPALEYQYPEHLRQGSYEEEGRSVNHMKAGICCADRVVTVSPSYVGEIASPVGGWGMEWLLGGRSAKLTGVLNGISKTEWNPATDKLLPANYTSKDLSGKALCKASLQEELGLPVDPSIPVIAFIGRLDFQKGVDILAQIVPWITDNKCQLVMLGTGEPYLEDALRIAETNFRDQVRAWVGYDVAFSHRLTAGADILVMPSRFEPCGLNQMYAMAYGTIPVAHATGGLKDTVLSYDPFAGEGEELGTGWAFAEHNANAFIGALDCAVTTYREYPASFEKLQVSNMERDLSWSKAADEYAQIFRWAFMDLPQTG</sequence>
<dbReference type="EMBL" id="LGRX02033358">
    <property type="protein sequence ID" value="KAK3241616.1"/>
    <property type="molecule type" value="Genomic_DNA"/>
</dbReference>
<evidence type="ECO:0000256" key="9">
    <source>
        <dbReference type="ARBA" id="ARBA00022946"/>
    </source>
</evidence>
<dbReference type="Proteomes" id="UP001190700">
    <property type="component" value="Unassembled WGS sequence"/>
</dbReference>
<protein>
    <recommendedName>
        <fullName evidence="11">Starch synthase, chloroplastic/amyloplastic</fullName>
        <ecNumber evidence="11">2.4.1.-</ecNumber>
    </recommendedName>
</protein>
<dbReference type="PANTHER" id="PTHR45825:SF11">
    <property type="entry name" value="ALPHA AMYLASE DOMAIN-CONTAINING PROTEIN"/>
    <property type="match status" value="1"/>
</dbReference>
<dbReference type="Pfam" id="PF08323">
    <property type="entry name" value="Glyco_transf_5"/>
    <property type="match status" value="1"/>
</dbReference>
<dbReference type="GO" id="GO:0019252">
    <property type="term" value="P:starch biosynthetic process"/>
    <property type="evidence" value="ECO:0007669"/>
    <property type="project" value="UniProtKB-UniRule"/>
</dbReference>
<keyword evidence="4 11" id="KW-0150">Chloroplast</keyword>
<keyword evidence="8 11" id="KW-0750">Starch biosynthesis</keyword>
<keyword evidence="6 11" id="KW-0328">Glycosyltransferase</keyword>
<dbReference type="InterPro" id="IPR001296">
    <property type="entry name" value="Glyco_trans_1"/>
</dbReference>
<dbReference type="InterPro" id="IPR013534">
    <property type="entry name" value="Starch_synth_cat_dom"/>
</dbReference>
<evidence type="ECO:0000256" key="5">
    <source>
        <dbReference type="ARBA" id="ARBA00022640"/>
    </source>
</evidence>
<dbReference type="GO" id="GO:0004373">
    <property type="term" value="F:alpha-1,4-glucan glucosyltransferase (UDP-glucose donor) activity"/>
    <property type="evidence" value="ECO:0007669"/>
    <property type="project" value="InterPro"/>
</dbReference>
<proteinExistence type="inferred from homology"/>
<dbReference type="SUPFAM" id="SSF53756">
    <property type="entry name" value="UDP-Glycosyltransferase/glycogen phosphorylase"/>
    <property type="match status" value="1"/>
</dbReference>
<feature type="domain" description="Glycosyl transferase family 1" evidence="12">
    <location>
        <begin position="406"/>
        <end position="552"/>
    </location>
</feature>
<feature type="domain" description="Starch synthase catalytic" evidence="13">
    <location>
        <begin position="95"/>
        <end position="347"/>
    </location>
</feature>
<evidence type="ECO:0000259" key="13">
    <source>
        <dbReference type="Pfam" id="PF08323"/>
    </source>
</evidence>
<dbReference type="AlphaFoldDB" id="A0AAE0BRU1"/>
<keyword evidence="5" id="KW-0934">Plastid</keyword>
<dbReference type="CDD" id="cd03791">
    <property type="entry name" value="GT5_Glycogen_synthase_DULL1-like"/>
    <property type="match status" value="1"/>
</dbReference>
<dbReference type="GO" id="GO:0009507">
    <property type="term" value="C:chloroplast"/>
    <property type="evidence" value="ECO:0007669"/>
    <property type="project" value="UniProtKB-SubCell"/>
</dbReference>
<dbReference type="GO" id="GO:0009011">
    <property type="term" value="F:alpha-1,4-glucan glucosyltransferase (ADP-glucose donor) activity"/>
    <property type="evidence" value="ECO:0007669"/>
    <property type="project" value="UniProtKB-EC"/>
</dbReference>
<comment type="pathway">
    <text evidence="2 11">Glycan biosynthesis; starch biosynthesis.</text>
</comment>
<dbReference type="GO" id="GO:0009501">
    <property type="term" value="C:amyloplast"/>
    <property type="evidence" value="ECO:0007669"/>
    <property type="project" value="UniProtKB-SubCell"/>
</dbReference>
<keyword evidence="10 11" id="KW-0035">Amyloplast</keyword>
<comment type="caution">
    <text evidence="14">The sequence shown here is derived from an EMBL/GenBank/DDBJ whole genome shotgun (WGS) entry which is preliminary data.</text>
</comment>
<evidence type="ECO:0000313" key="15">
    <source>
        <dbReference type="Proteomes" id="UP001190700"/>
    </source>
</evidence>